<dbReference type="Proteomes" id="UP000216021">
    <property type="component" value="Unassembled WGS sequence"/>
</dbReference>
<dbReference type="SUPFAM" id="SSF51120">
    <property type="entry name" value="beta-Roll"/>
    <property type="match status" value="3"/>
</dbReference>
<keyword evidence="7" id="KW-1185">Reference proteome</keyword>
<comment type="caution">
    <text evidence="6">The sequence shown here is derived from an EMBL/GenBank/DDBJ whole genome shotgun (WGS) entry which is preliminary data.</text>
</comment>
<dbReference type="InterPro" id="IPR001343">
    <property type="entry name" value="Hemolysn_Ca-bd"/>
</dbReference>
<dbReference type="Pfam" id="PF03629">
    <property type="entry name" value="SASA"/>
    <property type="match status" value="1"/>
</dbReference>
<evidence type="ECO:0000256" key="1">
    <source>
        <dbReference type="ARBA" id="ARBA00004613"/>
    </source>
</evidence>
<gene>
    <name evidence="6" type="ORF">BMI79_01600</name>
</gene>
<keyword evidence="2" id="KW-0964">Secreted</keyword>
<dbReference type="Gene3D" id="2.150.10.10">
    <property type="entry name" value="Serralysin-like metalloprotease, C-terminal"/>
    <property type="match status" value="5"/>
</dbReference>
<dbReference type="InterPro" id="IPR036514">
    <property type="entry name" value="SGNH_hydro_sf"/>
</dbReference>
<dbReference type="GO" id="GO:0005509">
    <property type="term" value="F:calcium ion binding"/>
    <property type="evidence" value="ECO:0007669"/>
    <property type="project" value="InterPro"/>
</dbReference>
<dbReference type="OrthoDB" id="1676884at2"/>
<keyword evidence="4" id="KW-0106">Calcium</keyword>
<dbReference type="Gene3D" id="3.40.50.1110">
    <property type="entry name" value="SGNH hydrolase"/>
    <property type="match status" value="1"/>
</dbReference>
<evidence type="ECO:0000256" key="2">
    <source>
        <dbReference type="ARBA" id="ARBA00022525"/>
    </source>
</evidence>
<dbReference type="InterPro" id="IPR011049">
    <property type="entry name" value="Serralysin-like_metalloprot_C"/>
</dbReference>
<evidence type="ECO:0000256" key="4">
    <source>
        <dbReference type="ARBA" id="ARBA00022837"/>
    </source>
</evidence>
<evidence type="ECO:0000313" key="7">
    <source>
        <dbReference type="Proteomes" id="UP000216021"/>
    </source>
</evidence>
<dbReference type="PANTHER" id="PTHR38340">
    <property type="entry name" value="S-LAYER PROTEIN"/>
    <property type="match status" value="1"/>
</dbReference>
<dbReference type="SUPFAM" id="SSF52266">
    <property type="entry name" value="SGNH hydrolase"/>
    <property type="match status" value="1"/>
</dbReference>
<dbReference type="InterPro" id="IPR005181">
    <property type="entry name" value="SASA"/>
</dbReference>
<dbReference type="PANTHER" id="PTHR38340:SF1">
    <property type="entry name" value="S-LAYER PROTEIN"/>
    <property type="match status" value="1"/>
</dbReference>
<sequence length="1037" mass="110035">MALNVIYVSANGTKNALGTENSPMDLATAVYAGGENSIIVLLNTAGAIQTSGVALFKNQYILGAGASAVVYHTDGVTTENYTAPGSGGAQLNGISKYNAVVGTNMHTEGPAVVGVTASGGVNNAGIIAETRYNFVLSGQSNMAGWEDVADFDPELRGVQEQVKIWTGNQFESLTPNKNTHPLEFGAGSAKTWAGSELSLGVNLTQALGSDVYFTKVTAGGTSIDRWLNGDMLTRIFTNTLKASQAIADQGYAPFIGGVGWTQGENDYGRHSDYDQKLLTLFARMQNEFAMEDLKLVASGTSPYQGGAQIEAELQQAANASDHIEFFSMQHFQKSSNGLVHFDAEGYSYMGYQFAVNFLKDLMGSPVSQEDITGYVPLWLRPVAPEATDDRVTVIPGITEDVGNVLLNDRDYNPQVIQVSAVCNRADAVGEWMSLEQGGRIKISADGQYIFEHQGAYADLAFGESVRIAIDYQISDETALTDHAQLQLVIFGQGPAGGQTTIYGNQYNNVLRGSEQNDIIYGYDGNDVIYGNKGSEIIFAGAGNDIIYAANNGDTDDADARHIIYAGDGNDIVYGAKGDDVIDLGEGSNTVRSYGGNDEIIAGAGNDTIYAASNNRQQDKGFTKLINSGAGKDYIETSDSDDTIIGGDGDKRIHSFGGTDSIEVGNGNNIIAAYATNRNDDINATKTIISGNGRDVIDTSYGNDKIMVGDGNKVIRTYGGNDSIITGNGNNHVDTARNRTEGGSNTVKVITGSGNDAIYTGASNDLIDAGAGNNTIYSYGGDDYIKTADGNDNIYAYASNRNDDIGRSKTVISGAGRDVISTSYSNDTVIVGDGQKTIRTYGGNDTIITGNGNNYIDTAVDRRAGSGGQTLIKTGDGNNVIHTSRTDDHIVTGNGNDTIYAYGGNNIIESGGGNDVIYAYDLDRNNDKDKLNYIDAGSGNDTVHGTQGIDTIIGGLGDDMLYGYGGNDLFIFSGSAGKDIIGDFNVKEDKIMFTDSSVSFDDLHFKAVNNDTVISYLDSQVTLRGVAISKIEESMFIF</sequence>
<evidence type="ECO:0000313" key="6">
    <source>
        <dbReference type="EMBL" id="OMQ27049.1"/>
    </source>
</evidence>
<dbReference type="AlphaFoldDB" id="A0A1S8CP52"/>
<feature type="domain" description="Sialate O-acetylesterase" evidence="5">
    <location>
        <begin position="134"/>
        <end position="358"/>
    </location>
</feature>
<comment type="subcellular location">
    <subcellularLocation>
        <location evidence="1">Secreted</location>
    </subcellularLocation>
</comment>
<evidence type="ECO:0000259" key="5">
    <source>
        <dbReference type="Pfam" id="PF03629"/>
    </source>
</evidence>
<dbReference type="GO" id="GO:0005576">
    <property type="term" value="C:extracellular region"/>
    <property type="evidence" value="ECO:0007669"/>
    <property type="project" value="UniProtKB-SubCell"/>
</dbReference>
<reference evidence="6 7" key="1">
    <citation type="submission" date="2016-11" db="EMBL/GenBank/DDBJ databases">
        <title>Rahnella oryzae sp. nov., isolated from rice root.</title>
        <authorList>
            <person name="Zhang X.-X."/>
            <person name="Zhang J."/>
        </authorList>
    </citation>
    <scope>NUCLEOTIDE SEQUENCE [LARGE SCALE GENOMIC DNA]</scope>
    <source>
        <strain evidence="6 7">J11-6</strain>
    </source>
</reference>
<dbReference type="STRING" id="2034155.BMI79_01600"/>
<dbReference type="Pfam" id="PF00353">
    <property type="entry name" value="HemolysinCabind"/>
    <property type="match status" value="10"/>
</dbReference>
<name>A0A1S8CP52_9GAMM</name>
<proteinExistence type="predicted"/>
<dbReference type="InterPro" id="IPR050557">
    <property type="entry name" value="RTX_toxin/Mannuronan_C5-epim"/>
</dbReference>
<keyword evidence="3" id="KW-0378">Hydrolase</keyword>
<dbReference type="GO" id="GO:0016788">
    <property type="term" value="F:hydrolase activity, acting on ester bonds"/>
    <property type="evidence" value="ECO:0007669"/>
    <property type="project" value="UniProtKB-ARBA"/>
</dbReference>
<accession>A0A1S8CP52</accession>
<evidence type="ECO:0000256" key="3">
    <source>
        <dbReference type="ARBA" id="ARBA00022801"/>
    </source>
</evidence>
<dbReference type="EMBL" id="MOXD01000001">
    <property type="protein sequence ID" value="OMQ27049.1"/>
    <property type="molecule type" value="Genomic_DNA"/>
</dbReference>
<protein>
    <recommendedName>
        <fullName evidence="5">Sialate O-acetylesterase domain-containing protein</fullName>
    </recommendedName>
</protein>
<organism evidence="6 7">
    <name type="scientific">Serratia oryzae</name>
    <dbReference type="NCBI Taxonomy" id="2034155"/>
    <lineage>
        <taxon>Bacteria</taxon>
        <taxon>Pseudomonadati</taxon>
        <taxon>Pseudomonadota</taxon>
        <taxon>Gammaproteobacteria</taxon>
        <taxon>Enterobacterales</taxon>
        <taxon>Yersiniaceae</taxon>
        <taxon>Serratia</taxon>
    </lineage>
</organism>